<keyword evidence="5" id="KW-0238">DNA-binding</keyword>
<dbReference type="SUPFAM" id="SSF52540">
    <property type="entry name" value="P-loop containing nucleoside triphosphate hydrolases"/>
    <property type="match status" value="1"/>
</dbReference>
<dbReference type="SMART" id="SM00533">
    <property type="entry name" value="MUTSd"/>
    <property type="match status" value="1"/>
</dbReference>
<dbReference type="SUPFAM" id="SSF48334">
    <property type="entry name" value="DNA repair protein MutS, domain III"/>
    <property type="match status" value="1"/>
</dbReference>
<dbReference type="GO" id="GO:0030983">
    <property type="term" value="F:mismatched DNA binding"/>
    <property type="evidence" value="ECO:0007669"/>
    <property type="project" value="InterPro"/>
</dbReference>
<evidence type="ECO:0000256" key="3">
    <source>
        <dbReference type="ARBA" id="ARBA00022763"/>
    </source>
</evidence>
<dbReference type="NCBIfam" id="NF003810">
    <property type="entry name" value="PRK05399.1"/>
    <property type="match status" value="1"/>
</dbReference>
<dbReference type="InterPro" id="IPR000432">
    <property type="entry name" value="DNA_mismatch_repair_MutS_C"/>
</dbReference>
<evidence type="ECO:0000313" key="9">
    <source>
        <dbReference type="Proteomes" id="UP000004198"/>
    </source>
</evidence>
<gene>
    <name evidence="8" type="ORF">CcarbDRAFT_2168</name>
</gene>
<dbReference type="EMBL" id="ACVI01000031">
    <property type="protein sequence ID" value="EET87387.1"/>
    <property type="molecule type" value="Genomic_DNA"/>
</dbReference>
<dbReference type="GO" id="GO:0005829">
    <property type="term" value="C:cytosol"/>
    <property type="evidence" value="ECO:0007669"/>
    <property type="project" value="TreeGrafter"/>
</dbReference>
<dbReference type="Gene3D" id="3.40.50.300">
    <property type="entry name" value="P-loop containing nucleotide triphosphate hydrolases"/>
    <property type="match status" value="1"/>
</dbReference>
<dbReference type="Gene3D" id="1.10.1420.10">
    <property type="match status" value="1"/>
</dbReference>
<dbReference type="Pfam" id="PF05190">
    <property type="entry name" value="MutS_IV"/>
    <property type="match status" value="1"/>
</dbReference>
<dbReference type="CDD" id="cd03284">
    <property type="entry name" value="ABC_MutS1"/>
    <property type="match status" value="1"/>
</dbReference>
<dbReference type="FunFam" id="3.40.50.300:FF:001579">
    <property type="entry name" value="DNA mismatch repair protein MutS"/>
    <property type="match status" value="1"/>
</dbReference>
<dbReference type="GO" id="GO:0140664">
    <property type="term" value="F:ATP-dependent DNA damage sensor activity"/>
    <property type="evidence" value="ECO:0007669"/>
    <property type="project" value="InterPro"/>
</dbReference>
<evidence type="ECO:0000313" key="8">
    <source>
        <dbReference type="EMBL" id="EET87387.1"/>
    </source>
</evidence>
<dbReference type="PANTHER" id="PTHR11361:SF34">
    <property type="entry name" value="DNA MISMATCH REPAIR PROTEIN MSH1, MITOCHONDRIAL"/>
    <property type="match status" value="1"/>
</dbReference>
<keyword evidence="6" id="KW-0234">DNA repair</keyword>
<evidence type="ECO:0000256" key="4">
    <source>
        <dbReference type="ARBA" id="ARBA00022840"/>
    </source>
</evidence>
<dbReference type="InterPro" id="IPR007696">
    <property type="entry name" value="DNA_mismatch_repair_MutS_core"/>
</dbReference>
<dbReference type="InterPro" id="IPR036187">
    <property type="entry name" value="DNA_mismatch_repair_MutS_sf"/>
</dbReference>
<dbReference type="FunFam" id="1.10.1420.10:FF:000007">
    <property type="entry name" value="DNA mismatch repair protein MutS"/>
    <property type="match status" value="1"/>
</dbReference>
<dbReference type="GO" id="GO:0005524">
    <property type="term" value="F:ATP binding"/>
    <property type="evidence" value="ECO:0007669"/>
    <property type="project" value="UniProtKB-KW"/>
</dbReference>
<dbReference type="Pfam" id="PF00488">
    <property type="entry name" value="MutS_V"/>
    <property type="match status" value="1"/>
</dbReference>
<feature type="domain" description="DNA mismatch repair proteins mutS family" evidence="7">
    <location>
        <begin position="299"/>
        <end position="315"/>
    </location>
</feature>
<dbReference type="InterPro" id="IPR007861">
    <property type="entry name" value="DNA_mismatch_repair_MutS_clamp"/>
</dbReference>
<sequence>MGVKLDELQDIYEILDKAIIDTPSISLKEGNLIKEGYNGEVDELKLAKAHGKDWIASLENSEREITGIKSLKVGYNKVFGYYIEVTKSNLSSIPEGRYIRKQTLANAERYITPSLKEMEDKILGAEEKLINLEYDIFIDVRDKIEKQVDRMQETAKIISEIDCLSSLATIALENNYCKPEISSKEDICIEEGRHPVVEKMISSGSFISNDTVINTSDEQLLIITGPNMAGKSTYMRQVALIVLMAQIGSFVPAKKAVISVCDKIFTRIGASDDLAAGKSTFMVEMWEVSNILKNATNKSLILLDEVGRGTSTYDGLSIAWSVIEYICSSKKLKCKTLFATHYHELTKLESIIEGVKNYSVSVKEIGSDIVFLRKIIRGGADQSYGIEVAKLAGLPDKVIERAKEILNSIETEKSSDIDVNEISNNNIQVNKEHIAHSQKEYISVDEDIPSKKLKGNNLILKENKNVPLQMGFTDIEKENLIKEISSLDVLSMTPMDGFNKLYDIIKKAKELN</sequence>
<dbReference type="InterPro" id="IPR027417">
    <property type="entry name" value="P-loop_NTPase"/>
</dbReference>
<comment type="caution">
    <text evidence="8">The sequence shown here is derived from an EMBL/GenBank/DDBJ whole genome shotgun (WGS) entry which is preliminary data.</text>
</comment>
<dbReference type="InterPro" id="IPR045076">
    <property type="entry name" value="MutS"/>
</dbReference>
<evidence type="ECO:0000256" key="5">
    <source>
        <dbReference type="ARBA" id="ARBA00023125"/>
    </source>
</evidence>
<accession>C6PTQ1</accession>
<keyword evidence="2" id="KW-0547">Nucleotide-binding</keyword>
<keyword evidence="4" id="KW-0067">ATP-binding</keyword>
<proteinExistence type="inferred from homology"/>
<dbReference type="GO" id="GO:0006298">
    <property type="term" value="P:mismatch repair"/>
    <property type="evidence" value="ECO:0007669"/>
    <property type="project" value="InterPro"/>
</dbReference>
<dbReference type="STRING" id="536227.Ccar_07460"/>
<evidence type="ECO:0000259" key="7">
    <source>
        <dbReference type="PROSITE" id="PS00486"/>
    </source>
</evidence>
<name>C6PTQ1_9CLOT</name>
<dbReference type="SMART" id="SM00534">
    <property type="entry name" value="MUTSac"/>
    <property type="match status" value="1"/>
</dbReference>
<keyword evidence="9" id="KW-1185">Reference proteome</keyword>
<dbReference type="PROSITE" id="PS00486">
    <property type="entry name" value="DNA_MISMATCH_REPAIR_2"/>
    <property type="match status" value="1"/>
</dbReference>
<keyword evidence="3" id="KW-0227">DNA damage</keyword>
<dbReference type="PANTHER" id="PTHR11361">
    <property type="entry name" value="DNA MISMATCH REPAIR PROTEIN MUTS FAMILY MEMBER"/>
    <property type="match status" value="1"/>
</dbReference>
<protein>
    <submittedName>
        <fullName evidence="8">DNA mismatch repair protein MutS domain protein</fullName>
    </submittedName>
</protein>
<evidence type="ECO:0000256" key="6">
    <source>
        <dbReference type="ARBA" id="ARBA00023204"/>
    </source>
</evidence>
<evidence type="ECO:0000256" key="1">
    <source>
        <dbReference type="ARBA" id="ARBA00006271"/>
    </source>
</evidence>
<dbReference type="eggNOG" id="COG0249">
    <property type="taxonomic scope" value="Bacteria"/>
</dbReference>
<comment type="similarity">
    <text evidence="1">Belongs to the DNA mismatch repair MutS family.</text>
</comment>
<dbReference type="Proteomes" id="UP000004198">
    <property type="component" value="Unassembled WGS sequence"/>
</dbReference>
<dbReference type="Pfam" id="PF05192">
    <property type="entry name" value="MutS_III"/>
    <property type="match status" value="1"/>
</dbReference>
<dbReference type="AlphaFoldDB" id="C6PTQ1"/>
<evidence type="ECO:0000256" key="2">
    <source>
        <dbReference type="ARBA" id="ARBA00022741"/>
    </source>
</evidence>
<organism evidence="8 9">
    <name type="scientific">Clostridium carboxidivorans P7</name>
    <dbReference type="NCBI Taxonomy" id="536227"/>
    <lineage>
        <taxon>Bacteria</taxon>
        <taxon>Bacillati</taxon>
        <taxon>Bacillota</taxon>
        <taxon>Clostridia</taxon>
        <taxon>Eubacteriales</taxon>
        <taxon>Clostridiaceae</taxon>
        <taxon>Clostridium</taxon>
    </lineage>
</organism>
<reference evidence="8 9" key="1">
    <citation type="submission" date="2009-06" db="EMBL/GenBank/DDBJ databases">
        <title>The draft genome of Clostridium carboxidivorans P7.</title>
        <authorList>
            <consortium name="US DOE Joint Genome Institute (JGI-PGF)"/>
            <person name="Lucas S."/>
            <person name="Copeland A."/>
            <person name="Lapidus A."/>
            <person name="Glavina del Rio T."/>
            <person name="Tice H."/>
            <person name="Bruce D."/>
            <person name="Goodwin L."/>
            <person name="Pitluck S."/>
            <person name="Larimer F."/>
            <person name="Land M.L."/>
            <person name="Hauser L."/>
            <person name="Hemme C.L."/>
        </authorList>
    </citation>
    <scope>NUCLEOTIDE SEQUENCE [LARGE SCALE GENOMIC DNA]</scope>
    <source>
        <strain evidence="8 9">P7</strain>
    </source>
</reference>